<evidence type="ECO:0000256" key="2">
    <source>
        <dbReference type="SAM" id="Phobius"/>
    </source>
</evidence>
<keyword evidence="4" id="KW-1185">Reference proteome</keyword>
<dbReference type="RefSeq" id="WP_103937762.1">
    <property type="nucleotide sequence ID" value="NZ_FNVO01000004.1"/>
</dbReference>
<feature type="region of interest" description="Disordered" evidence="1">
    <location>
        <begin position="1"/>
        <end position="31"/>
    </location>
</feature>
<accession>A0A1H5Z420</accession>
<protein>
    <submittedName>
        <fullName evidence="3">Uncharacterized protein</fullName>
    </submittedName>
</protein>
<feature type="compositionally biased region" description="Pro residues" evidence="1">
    <location>
        <begin position="9"/>
        <end position="22"/>
    </location>
</feature>
<evidence type="ECO:0000256" key="1">
    <source>
        <dbReference type="SAM" id="MobiDB-lite"/>
    </source>
</evidence>
<gene>
    <name evidence="3" type="ORF">SAMN04489712_104324</name>
</gene>
<dbReference type="Proteomes" id="UP000236723">
    <property type="component" value="Unassembled WGS sequence"/>
</dbReference>
<dbReference type="AlphaFoldDB" id="A0A1H5Z420"/>
<feature type="transmembrane region" description="Helical" evidence="2">
    <location>
        <begin position="36"/>
        <end position="56"/>
    </location>
</feature>
<name>A0A1H5Z420_9ACTN</name>
<keyword evidence="2" id="KW-0812">Transmembrane</keyword>
<reference evidence="4" key="1">
    <citation type="submission" date="2016-10" db="EMBL/GenBank/DDBJ databases">
        <authorList>
            <person name="Varghese N."/>
            <person name="Submissions S."/>
        </authorList>
    </citation>
    <scope>NUCLEOTIDE SEQUENCE [LARGE SCALE GENOMIC DNA]</scope>
    <source>
        <strain evidence="4">DSM 43163</strain>
    </source>
</reference>
<evidence type="ECO:0000313" key="4">
    <source>
        <dbReference type="Proteomes" id="UP000236723"/>
    </source>
</evidence>
<evidence type="ECO:0000313" key="3">
    <source>
        <dbReference type="EMBL" id="SEG30780.1"/>
    </source>
</evidence>
<dbReference type="OrthoDB" id="3458177at2"/>
<sequence>MSSSQPWPSGQPSPPTPQPPPADGSSARRPRVPKPVVAGLAVTLLVGAVIALGALWGDGPDEGAPAGAQTSSRPAAPRWTAKAAARLETLPALRYTGTFTSSGRRVQARLSVTRAGSAVGTLTWNGRQAQLVSVNGTTYLKGGPVFWASAAGPTARPEDFAGRWSKAPVTVLGFDVKTFLSPSSIAEKVHDSAAGDAPGRVGGRPAHRVETPLGVYWLSAAEPYELLRVEGASDAGFDVVTLPDAAGVLTELRTRVAALGGARDPGVRFEHGELKFVNCNENVSGCTVSLPVSTQTPAVADGSAGPGTGGGTSMRAVLTATISADGRALGSCTAVQPLGPARKATLSCTVTSAGWKAWMRRARDVPGRHEYTAQARVVAEAVSPGQVADLLRSVDRERAGS</sequence>
<dbReference type="EMBL" id="FNVO01000004">
    <property type="protein sequence ID" value="SEG30780.1"/>
    <property type="molecule type" value="Genomic_DNA"/>
</dbReference>
<keyword evidence="2" id="KW-1133">Transmembrane helix</keyword>
<keyword evidence="2" id="KW-0472">Membrane</keyword>
<proteinExistence type="predicted"/>
<organism evidence="3 4">
    <name type="scientific">Thermomonospora echinospora</name>
    <dbReference type="NCBI Taxonomy" id="1992"/>
    <lineage>
        <taxon>Bacteria</taxon>
        <taxon>Bacillati</taxon>
        <taxon>Actinomycetota</taxon>
        <taxon>Actinomycetes</taxon>
        <taxon>Streptosporangiales</taxon>
        <taxon>Thermomonosporaceae</taxon>
        <taxon>Thermomonospora</taxon>
    </lineage>
</organism>